<dbReference type="InterPro" id="IPR006121">
    <property type="entry name" value="HMA_dom"/>
</dbReference>
<dbReference type="CDD" id="cd00371">
    <property type="entry name" value="HMA"/>
    <property type="match status" value="1"/>
</dbReference>
<dbReference type="RefSeq" id="WP_008831365.1">
    <property type="nucleotide sequence ID" value="NZ_LBIC01000010.1"/>
</dbReference>
<dbReference type="Pfam" id="PF00403">
    <property type="entry name" value="HMA"/>
    <property type="match status" value="1"/>
</dbReference>
<dbReference type="Gene3D" id="3.30.70.100">
    <property type="match status" value="1"/>
</dbReference>
<accession>A0A0M3AK30</accession>
<dbReference type="PATRIC" id="fig|56193.3.peg.4402"/>
<dbReference type="GO" id="GO:0046872">
    <property type="term" value="F:metal ion binding"/>
    <property type="evidence" value="ECO:0007669"/>
    <property type="project" value="InterPro"/>
</dbReference>
<dbReference type="AlphaFoldDB" id="A0A0M3AK30"/>
<dbReference type="STRING" id="56193.YP76_20955"/>
<organism evidence="2 3">
    <name type="scientific">Sphingobium chungbukense</name>
    <dbReference type="NCBI Taxonomy" id="56193"/>
    <lineage>
        <taxon>Bacteria</taxon>
        <taxon>Pseudomonadati</taxon>
        <taxon>Pseudomonadota</taxon>
        <taxon>Alphaproteobacteria</taxon>
        <taxon>Sphingomonadales</taxon>
        <taxon>Sphingomonadaceae</taxon>
        <taxon>Sphingobium</taxon>
    </lineage>
</organism>
<evidence type="ECO:0000259" key="1">
    <source>
        <dbReference type="PROSITE" id="PS50846"/>
    </source>
</evidence>
<sequence>MIQFDIPGMTCGGCARSVTKAIHSIDADARVVPDIPARRVTIESSHDRAKFVEAIRAAGYDMQPA</sequence>
<dbReference type="InterPro" id="IPR036163">
    <property type="entry name" value="HMA_dom_sf"/>
</dbReference>
<dbReference type="EMBL" id="LBIC01000010">
    <property type="protein sequence ID" value="KKW90452.1"/>
    <property type="molecule type" value="Genomic_DNA"/>
</dbReference>
<dbReference type="SUPFAM" id="SSF55008">
    <property type="entry name" value="HMA, heavy metal-associated domain"/>
    <property type="match status" value="1"/>
</dbReference>
<keyword evidence="3" id="KW-1185">Reference proteome</keyword>
<proteinExistence type="predicted"/>
<dbReference type="Proteomes" id="UP000033874">
    <property type="component" value="Unassembled WGS sequence"/>
</dbReference>
<comment type="caution">
    <text evidence="2">The sequence shown here is derived from an EMBL/GenBank/DDBJ whole genome shotgun (WGS) entry which is preliminary data.</text>
</comment>
<protein>
    <submittedName>
        <fullName evidence="2">Heavy metal transporter</fullName>
    </submittedName>
</protein>
<feature type="domain" description="HMA" evidence="1">
    <location>
        <begin position="1"/>
        <end position="63"/>
    </location>
</feature>
<name>A0A0M3AK30_9SPHN</name>
<gene>
    <name evidence="2" type="ORF">YP76_20955</name>
</gene>
<reference evidence="2 3" key="1">
    <citation type="submission" date="2015-04" db="EMBL/GenBank/DDBJ databases">
        <title>Genome sequence of aromatic hydrocarbons-degrading Sphingobium chungbukense DJ77.</title>
        <authorList>
            <person name="Kim Y.-C."/>
            <person name="Chae J.-C."/>
        </authorList>
    </citation>
    <scope>NUCLEOTIDE SEQUENCE [LARGE SCALE GENOMIC DNA]</scope>
    <source>
        <strain evidence="2 3">DJ77</strain>
    </source>
</reference>
<evidence type="ECO:0000313" key="2">
    <source>
        <dbReference type="EMBL" id="KKW90452.1"/>
    </source>
</evidence>
<evidence type="ECO:0000313" key="3">
    <source>
        <dbReference type="Proteomes" id="UP000033874"/>
    </source>
</evidence>
<dbReference type="PROSITE" id="PS50846">
    <property type="entry name" value="HMA_2"/>
    <property type="match status" value="1"/>
</dbReference>